<sequence length="194" mass="21702">MEAEISSSSPIKTTIVLEEWNGSSSTNLSRIAVITATSTSSISLQRSGSRFVEVSRRIMEAFVPEVAILASGQNGSSGHDFGLTKSLSKIKLHSVHAHIKFQFLYCRIREFLNMRNAKWLGDRDPHKLGLFFYESFEVITCIGKVAYKLALPLASKLHPVLPPISDLSYTIWTQKNSWIATFEATMMTLDEESK</sequence>
<gene>
    <name evidence="1" type="ORF">GIB67_000647</name>
</gene>
<comment type="caution">
    <text evidence="1">The sequence shown here is derived from an EMBL/GenBank/DDBJ whole genome shotgun (WGS) entry which is preliminary data.</text>
</comment>
<name>A0A7J7NDA7_9MAGN</name>
<keyword evidence="2" id="KW-1185">Reference proteome</keyword>
<evidence type="ECO:0000313" key="2">
    <source>
        <dbReference type="Proteomes" id="UP000541444"/>
    </source>
</evidence>
<dbReference type="EMBL" id="JACGCM010000859">
    <property type="protein sequence ID" value="KAF6165063.1"/>
    <property type="molecule type" value="Genomic_DNA"/>
</dbReference>
<dbReference type="Proteomes" id="UP000541444">
    <property type="component" value="Unassembled WGS sequence"/>
</dbReference>
<reference evidence="1 2" key="1">
    <citation type="journal article" date="2020" name="IScience">
        <title>Genome Sequencing of the Endangered Kingdonia uniflora (Circaeasteraceae, Ranunculales) Reveals Potential Mechanisms of Evolutionary Specialization.</title>
        <authorList>
            <person name="Sun Y."/>
            <person name="Deng T."/>
            <person name="Zhang A."/>
            <person name="Moore M.J."/>
            <person name="Landis J.B."/>
            <person name="Lin N."/>
            <person name="Zhang H."/>
            <person name="Zhang X."/>
            <person name="Huang J."/>
            <person name="Zhang X."/>
            <person name="Sun H."/>
            <person name="Wang H."/>
        </authorList>
    </citation>
    <scope>NUCLEOTIDE SEQUENCE [LARGE SCALE GENOMIC DNA]</scope>
    <source>
        <strain evidence="1">TB1705</strain>
        <tissue evidence="1">Leaf</tissue>
    </source>
</reference>
<accession>A0A7J7NDA7</accession>
<protein>
    <submittedName>
        <fullName evidence="1">Uncharacterized protein</fullName>
    </submittedName>
</protein>
<proteinExistence type="predicted"/>
<dbReference type="OrthoDB" id="5554229at2759"/>
<organism evidence="1 2">
    <name type="scientific">Kingdonia uniflora</name>
    <dbReference type="NCBI Taxonomy" id="39325"/>
    <lineage>
        <taxon>Eukaryota</taxon>
        <taxon>Viridiplantae</taxon>
        <taxon>Streptophyta</taxon>
        <taxon>Embryophyta</taxon>
        <taxon>Tracheophyta</taxon>
        <taxon>Spermatophyta</taxon>
        <taxon>Magnoliopsida</taxon>
        <taxon>Ranunculales</taxon>
        <taxon>Circaeasteraceae</taxon>
        <taxon>Kingdonia</taxon>
    </lineage>
</organism>
<evidence type="ECO:0000313" key="1">
    <source>
        <dbReference type="EMBL" id="KAF6165063.1"/>
    </source>
</evidence>
<dbReference type="AlphaFoldDB" id="A0A7J7NDA7"/>